<dbReference type="Proteomes" id="UP001225933">
    <property type="component" value="Unassembled WGS sequence"/>
</dbReference>
<organism evidence="2 3">
    <name type="scientific">Chryseobacterium gambrini</name>
    <dbReference type="NCBI Taxonomy" id="373672"/>
    <lineage>
        <taxon>Bacteria</taxon>
        <taxon>Pseudomonadati</taxon>
        <taxon>Bacteroidota</taxon>
        <taxon>Flavobacteriia</taxon>
        <taxon>Flavobacteriales</taxon>
        <taxon>Weeksellaceae</taxon>
        <taxon>Chryseobacterium group</taxon>
        <taxon>Chryseobacterium</taxon>
    </lineage>
</organism>
<dbReference type="EMBL" id="JAUHGV010000028">
    <property type="protein sequence ID" value="MDN4014375.1"/>
    <property type="molecule type" value="Genomic_DNA"/>
</dbReference>
<accession>A0AAJ1VKI8</accession>
<feature type="transmembrane region" description="Helical" evidence="1">
    <location>
        <begin position="6"/>
        <end position="25"/>
    </location>
</feature>
<reference evidence="2" key="1">
    <citation type="submission" date="2023-06" db="EMBL/GenBank/DDBJ databases">
        <title>Two Chryseobacterium gambrini strains from China.</title>
        <authorList>
            <person name="Zeng J."/>
            <person name="Wu Y."/>
        </authorList>
    </citation>
    <scope>NUCLEOTIDE SEQUENCE</scope>
    <source>
        <strain evidence="2">SQ219</strain>
    </source>
</reference>
<evidence type="ECO:0000313" key="2">
    <source>
        <dbReference type="EMBL" id="MDN4014375.1"/>
    </source>
</evidence>
<dbReference type="AlphaFoldDB" id="A0AAJ1VKI8"/>
<dbReference type="RefSeq" id="WP_214590519.1">
    <property type="nucleotide sequence ID" value="NZ_JAUHGV010000028.1"/>
</dbReference>
<keyword evidence="1" id="KW-0812">Transmembrane</keyword>
<feature type="transmembrane region" description="Helical" evidence="1">
    <location>
        <begin position="71"/>
        <end position="95"/>
    </location>
</feature>
<sequence length="100" mass="11993">MLFGTFDYIILVLIFLINILVWKFKIIKKRNWILYLVAFLFFGFVIPLLSVDFEIENATKNQPIVDNFTLLYTYFRFPVWWFIGVVETFILGNLITKIKT</sequence>
<name>A0AAJ1VKI8_9FLAO</name>
<evidence type="ECO:0000313" key="3">
    <source>
        <dbReference type="Proteomes" id="UP001225933"/>
    </source>
</evidence>
<gene>
    <name evidence="2" type="ORF">QX233_18040</name>
</gene>
<proteinExistence type="predicted"/>
<protein>
    <submittedName>
        <fullName evidence="2">Uncharacterized protein</fullName>
    </submittedName>
</protein>
<feature type="transmembrane region" description="Helical" evidence="1">
    <location>
        <begin position="32"/>
        <end position="51"/>
    </location>
</feature>
<keyword evidence="1" id="KW-0472">Membrane</keyword>
<evidence type="ECO:0000256" key="1">
    <source>
        <dbReference type="SAM" id="Phobius"/>
    </source>
</evidence>
<keyword evidence="1" id="KW-1133">Transmembrane helix</keyword>
<comment type="caution">
    <text evidence="2">The sequence shown here is derived from an EMBL/GenBank/DDBJ whole genome shotgun (WGS) entry which is preliminary data.</text>
</comment>